<dbReference type="GO" id="GO:0016787">
    <property type="term" value="F:hydrolase activity"/>
    <property type="evidence" value="ECO:0007669"/>
    <property type="project" value="UniProtKB-KW"/>
</dbReference>
<evidence type="ECO:0000313" key="11">
    <source>
        <dbReference type="Proteomes" id="UP001530377"/>
    </source>
</evidence>
<dbReference type="InterPro" id="IPR023943">
    <property type="entry name" value="Enolase-ppase_E1"/>
</dbReference>
<gene>
    <name evidence="10" type="ORF">ACHAXA_002140</name>
</gene>
<evidence type="ECO:0000259" key="9">
    <source>
        <dbReference type="SMART" id="SM01007"/>
    </source>
</evidence>
<keyword evidence="6" id="KW-0456">Lyase</keyword>
<dbReference type="SUPFAM" id="SSF56784">
    <property type="entry name" value="HAD-like"/>
    <property type="match status" value="1"/>
</dbReference>
<dbReference type="InterPro" id="IPR036409">
    <property type="entry name" value="Aldolase_II/adducin_N_sf"/>
</dbReference>
<evidence type="ECO:0000313" key="10">
    <source>
        <dbReference type="EMBL" id="KAL3815356.1"/>
    </source>
</evidence>
<dbReference type="Gene3D" id="3.40.225.10">
    <property type="entry name" value="Class II aldolase/adducin N-terminal domain"/>
    <property type="match status" value="1"/>
</dbReference>
<dbReference type="CDD" id="cd01629">
    <property type="entry name" value="HAD_EP"/>
    <property type="match status" value="1"/>
</dbReference>
<dbReference type="InterPro" id="IPR017714">
    <property type="entry name" value="MethylthioRu-1-P_deHdtase_MtnB"/>
</dbReference>
<accession>A0ABD3RTH5</accession>
<dbReference type="NCBIfam" id="TIGR01691">
    <property type="entry name" value="enolase-ppase"/>
    <property type="match status" value="1"/>
</dbReference>
<dbReference type="GO" id="GO:0016829">
    <property type="term" value="F:lyase activity"/>
    <property type="evidence" value="ECO:0007669"/>
    <property type="project" value="UniProtKB-KW"/>
</dbReference>
<keyword evidence="5" id="KW-0486">Methionine biosynthesis</keyword>
<keyword evidence="4" id="KW-0862">Zinc</keyword>
<evidence type="ECO:0000256" key="2">
    <source>
        <dbReference type="ARBA" id="ARBA00022723"/>
    </source>
</evidence>
<dbReference type="PANTHER" id="PTHR10640:SF7">
    <property type="entry name" value="METHYLTHIORIBULOSE-1-PHOSPHATE DEHYDRATASE"/>
    <property type="match status" value="1"/>
</dbReference>
<feature type="compositionally biased region" description="Polar residues" evidence="8">
    <location>
        <begin position="1"/>
        <end position="25"/>
    </location>
</feature>
<protein>
    <recommendedName>
        <fullName evidence="9">Class II aldolase/adducin N-terminal domain-containing protein</fullName>
    </recommendedName>
</protein>
<dbReference type="Pfam" id="PF00702">
    <property type="entry name" value="Hydrolase"/>
    <property type="match status" value="1"/>
</dbReference>
<dbReference type="Gene3D" id="1.10.720.60">
    <property type="match status" value="1"/>
</dbReference>
<dbReference type="NCBIfam" id="TIGR03328">
    <property type="entry name" value="salvage_mtnB"/>
    <property type="match status" value="1"/>
</dbReference>
<feature type="compositionally biased region" description="Low complexity" evidence="8">
    <location>
        <begin position="49"/>
        <end position="73"/>
    </location>
</feature>
<dbReference type="FunFam" id="3.40.225.10:FF:000003">
    <property type="entry name" value="Methylthioribulose-1-phosphate dehydratase"/>
    <property type="match status" value="1"/>
</dbReference>
<comment type="caution">
    <text evidence="10">The sequence shown here is derived from an EMBL/GenBank/DDBJ whole genome shotgun (WGS) entry which is preliminary data.</text>
</comment>
<feature type="domain" description="Class II aldolase/adducin N-terminal" evidence="9">
    <location>
        <begin position="180"/>
        <end position="380"/>
    </location>
</feature>
<dbReference type="Pfam" id="PF00596">
    <property type="entry name" value="Aldolase_II"/>
    <property type="match status" value="1"/>
</dbReference>
<proteinExistence type="predicted"/>
<dbReference type="GO" id="GO:0009086">
    <property type="term" value="P:methionine biosynthetic process"/>
    <property type="evidence" value="ECO:0007669"/>
    <property type="project" value="UniProtKB-KW"/>
</dbReference>
<feature type="region of interest" description="Disordered" evidence="8">
    <location>
        <begin position="1"/>
        <end position="85"/>
    </location>
</feature>
<dbReference type="InterPro" id="IPR023214">
    <property type="entry name" value="HAD_sf"/>
</dbReference>
<dbReference type="SFLD" id="SFLDG01133">
    <property type="entry name" value="C1.5.4:_Enolase-phosphatase_Li"/>
    <property type="match status" value="1"/>
</dbReference>
<feature type="compositionally biased region" description="Basic and acidic residues" evidence="8">
    <location>
        <begin position="399"/>
        <end position="423"/>
    </location>
</feature>
<evidence type="ECO:0000256" key="1">
    <source>
        <dbReference type="ARBA" id="ARBA00022605"/>
    </source>
</evidence>
<dbReference type="SMART" id="SM01007">
    <property type="entry name" value="Aldolase_II"/>
    <property type="match status" value="1"/>
</dbReference>
<keyword evidence="2" id="KW-0479">Metal-binding</keyword>
<evidence type="ECO:0000256" key="5">
    <source>
        <dbReference type="ARBA" id="ARBA00023167"/>
    </source>
</evidence>
<keyword evidence="3" id="KW-0378">Hydrolase</keyword>
<dbReference type="SFLD" id="SFLDG01129">
    <property type="entry name" value="C1.5:_HAD__Beta-PGM__Phosphata"/>
    <property type="match status" value="1"/>
</dbReference>
<evidence type="ECO:0000256" key="8">
    <source>
        <dbReference type="SAM" id="MobiDB-lite"/>
    </source>
</evidence>
<dbReference type="NCBIfam" id="TIGR01549">
    <property type="entry name" value="HAD-SF-IA-v1"/>
    <property type="match status" value="1"/>
</dbReference>
<dbReference type="SUPFAM" id="SSF53639">
    <property type="entry name" value="AraD/HMP-PK domain-like"/>
    <property type="match status" value="1"/>
</dbReference>
<dbReference type="SFLD" id="SFLDS00003">
    <property type="entry name" value="Haloacid_Dehalogenase"/>
    <property type="match status" value="1"/>
</dbReference>
<feature type="region of interest" description="Disordered" evidence="8">
    <location>
        <begin position="397"/>
        <end position="430"/>
    </location>
</feature>
<evidence type="ECO:0000256" key="7">
    <source>
        <dbReference type="ARBA" id="ARBA00023268"/>
    </source>
</evidence>
<keyword evidence="7" id="KW-0511">Multifunctional enzyme</keyword>
<reference evidence="10 11" key="1">
    <citation type="submission" date="2024-10" db="EMBL/GenBank/DDBJ databases">
        <title>Updated reference genomes for cyclostephanoid diatoms.</title>
        <authorList>
            <person name="Roberts W.R."/>
            <person name="Alverson A.J."/>
        </authorList>
    </citation>
    <scope>NUCLEOTIDE SEQUENCE [LARGE SCALE GENOMIC DNA]</scope>
    <source>
        <strain evidence="10 11">AJA228-03</strain>
    </source>
</reference>
<evidence type="ECO:0000256" key="6">
    <source>
        <dbReference type="ARBA" id="ARBA00023239"/>
    </source>
</evidence>
<dbReference type="Proteomes" id="UP001530377">
    <property type="component" value="Unassembled WGS sequence"/>
</dbReference>
<keyword evidence="1" id="KW-0028">Amino-acid biosynthesis</keyword>
<keyword evidence="11" id="KW-1185">Reference proteome</keyword>
<dbReference type="InterPro" id="IPR006439">
    <property type="entry name" value="HAD-SF_hydro_IA"/>
</dbReference>
<sequence length="706" mass="76796">MSDQQQDTITAPTIVNTKQRTTIAIPSSGGGHPSSSSVANNVGDDVTRRPIMSSSRRPSRRQSSMLPRQQSMRAFDPDNYSSDEDDVYLHEENGASVLPGAGWTNGDIPPQFAPAVTLHPYTRSGRLALYGHHRRMINFASSWSRIGDDSTEMDAVHDKSSGGTSVMSGCPLEEGRAVRALVAQLCERFYDVGWATGTGGGVSIRVGGGDSGRPYRVFVAPSGVMKEDMVGDDVFELDMDMNVVRPPRTPKLRLSACTPLWYTVYRNRPNAMCVIHTHSIYAQLATLLDPTERSVCLALTHLEMLKGVGNHSYDDVLEVPIIDNRPTEDLLADQLEVALSNYPRCNAVLVRRHGVYVWGDSWEQAKAQCESFDYLFESAVKMRGMGIDIGIKPSSGTYHVDKKGKGKEEEEEKKEKKDEEPPAKRHKSTTDVITPDALPAFNASGSCDNASDLVCAGTSIPLAPRDAKILLLDIEGTTTSISFVKDVLFPYVLENLDNHIDEMDDGGISDLLLGAAGVVKLLVKALMAHDVKATGLKSFQGKLWKAGYASGELVGHLYSDFEPMMKWCHAMDVKVCIYSSGSIAAQKLLFGHTSVGDMTSYIGGYFDTTSGSKRETDSYVNIAEALGVATKDVIFVSDLEAEIRAADQAGMRSVVAVRPGNAPLSIDTREKFPLLCFVLCFRPTTTTTTMASAGPIRREHSPGGGF</sequence>
<evidence type="ECO:0000256" key="4">
    <source>
        <dbReference type="ARBA" id="ARBA00022833"/>
    </source>
</evidence>
<dbReference type="AlphaFoldDB" id="A0ABD3RTH5"/>
<dbReference type="PANTHER" id="PTHR10640">
    <property type="entry name" value="METHYLTHIORIBULOSE-1-PHOSPHATE DEHYDRATASE"/>
    <property type="match status" value="1"/>
</dbReference>
<dbReference type="GO" id="GO:0046872">
    <property type="term" value="F:metal ion binding"/>
    <property type="evidence" value="ECO:0007669"/>
    <property type="project" value="UniProtKB-KW"/>
</dbReference>
<dbReference type="EMBL" id="JALLPB020000203">
    <property type="protein sequence ID" value="KAL3815356.1"/>
    <property type="molecule type" value="Genomic_DNA"/>
</dbReference>
<evidence type="ECO:0000256" key="3">
    <source>
        <dbReference type="ARBA" id="ARBA00022801"/>
    </source>
</evidence>
<dbReference type="InterPro" id="IPR001303">
    <property type="entry name" value="Aldolase_II/adducin_N"/>
</dbReference>
<dbReference type="Gene3D" id="3.40.50.1000">
    <property type="entry name" value="HAD superfamily/HAD-like"/>
    <property type="match status" value="1"/>
</dbReference>
<dbReference type="InterPro" id="IPR036412">
    <property type="entry name" value="HAD-like_sf"/>
</dbReference>
<name>A0ABD3RTH5_9STRA</name>
<organism evidence="10 11">
    <name type="scientific">Cyclostephanos tholiformis</name>
    <dbReference type="NCBI Taxonomy" id="382380"/>
    <lineage>
        <taxon>Eukaryota</taxon>
        <taxon>Sar</taxon>
        <taxon>Stramenopiles</taxon>
        <taxon>Ochrophyta</taxon>
        <taxon>Bacillariophyta</taxon>
        <taxon>Coscinodiscophyceae</taxon>
        <taxon>Thalassiosirophycidae</taxon>
        <taxon>Stephanodiscales</taxon>
        <taxon>Stephanodiscaceae</taxon>
        <taxon>Cyclostephanos</taxon>
    </lineage>
</organism>